<keyword evidence="3" id="KW-0963">Cytoplasm</keyword>
<evidence type="ECO:0000256" key="1">
    <source>
        <dbReference type="ARBA" id="ARBA00004496"/>
    </source>
</evidence>
<evidence type="ECO:0000256" key="5">
    <source>
        <dbReference type="RuleBase" id="RU361155"/>
    </source>
</evidence>
<evidence type="ECO:0000313" key="7">
    <source>
        <dbReference type="EMBL" id="KAG8538516.1"/>
    </source>
</evidence>
<dbReference type="PANTHER" id="PTHR11783">
    <property type="entry name" value="SULFOTRANSFERASE SULT"/>
    <property type="match status" value="1"/>
</dbReference>
<dbReference type="AlphaFoldDB" id="A0AAV6YNK5"/>
<proteinExistence type="inferred from homology"/>
<keyword evidence="8" id="KW-1185">Reference proteome</keyword>
<dbReference type="Gene3D" id="3.40.50.300">
    <property type="entry name" value="P-loop containing nucleotide triphosphate hydrolases"/>
    <property type="match status" value="1"/>
</dbReference>
<dbReference type="InterPro" id="IPR027417">
    <property type="entry name" value="P-loop_NTPase"/>
</dbReference>
<dbReference type="InterPro" id="IPR000863">
    <property type="entry name" value="Sulfotransferase_dom"/>
</dbReference>
<dbReference type="GO" id="GO:0008146">
    <property type="term" value="F:sulfotransferase activity"/>
    <property type="evidence" value="ECO:0007669"/>
    <property type="project" value="InterPro"/>
</dbReference>
<dbReference type="FunFam" id="3.40.50.300:FF:000433">
    <property type="entry name" value="Estrogen sulfotransferase"/>
    <property type="match status" value="1"/>
</dbReference>
<evidence type="ECO:0000256" key="4">
    <source>
        <dbReference type="ARBA" id="ARBA00022679"/>
    </source>
</evidence>
<dbReference type="Pfam" id="PF00685">
    <property type="entry name" value="Sulfotransfer_1"/>
    <property type="match status" value="1"/>
</dbReference>
<evidence type="ECO:0000259" key="6">
    <source>
        <dbReference type="Pfam" id="PF00685"/>
    </source>
</evidence>
<evidence type="ECO:0000256" key="2">
    <source>
        <dbReference type="ARBA" id="ARBA00005771"/>
    </source>
</evidence>
<dbReference type="EMBL" id="WNYA01020517">
    <property type="protein sequence ID" value="KAG8538516.1"/>
    <property type="molecule type" value="Genomic_DNA"/>
</dbReference>
<keyword evidence="4 5" id="KW-0808">Transferase</keyword>
<comment type="caution">
    <text evidence="7">The sequence shown here is derived from an EMBL/GenBank/DDBJ whole genome shotgun (WGS) entry which is preliminary data.</text>
</comment>
<comment type="subcellular location">
    <subcellularLocation>
        <location evidence="1">Cytoplasm</location>
    </subcellularLocation>
</comment>
<name>A0AAV6YNK5_ENGPU</name>
<evidence type="ECO:0000313" key="8">
    <source>
        <dbReference type="Proteomes" id="UP000824782"/>
    </source>
</evidence>
<feature type="domain" description="Sulfotransferase" evidence="6">
    <location>
        <begin position="39"/>
        <end position="258"/>
    </location>
</feature>
<protein>
    <recommendedName>
        <fullName evidence="5">Sulfotransferase</fullName>
        <ecNumber evidence="5">2.8.2.-</ecNumber>
    </recommendedName>
</protein>
<dbReference type="EC" id="2.8.2.-" evidence="5"/>
<dbReference type="SUPFAM" id="SSF52540">
    <property type="entry name" value="P-loop containing nucleoside triphosphate hydrolases"/>
    <property type="match status" value="1"/>
</dbReference>
<gene>
    <name evidence="7" type="ORF">GDO81_022500</name>
</gene>
<sequence length="265" mass="30485">MSSLEELNRPPLKLVGGMPIIGPFADNWENVERFQARGDDLLISTYPKSGTTWVSKIVDLILNGGDTEESQKGAIFERVPFLECSGPGVPSGTKILNKQDFPRVIKTHLQVEVLPRSFWDKKCKVIYVARNAKDVAVSYYHFYRMAYGHPEPGTWEEFLNSYMEGNVAFGRWSAHVKGWWRMRQHSEILYLFYEDMLEDPRREVQKVMKFLGKELSDEVVEKIVKHTSFQAMKNNPMANYSTFPCMDHSISPFMRKGMTSRVTAG</sequence>
<accession>A0AAV6YNK5</accession>
<dbReference type="Proteomes" id="UP000824782">
    <property type="component" value="Unassembled WGS sequence"/>
</dbReference>
<organism evidence="7 8">
    <name type="scientific">Engystomops pustulosus</name>
    <name type="common">Tungara frog</name>
    <name type="synonym">Physalaemus pustulosus</name>
    <dbReference type="NCBI Taxonomy" id="76066"/>
    <lineage>
        <taxon>Eukaryota</taxon>
        <taxon>Metazoa</taxon>
        <taxon>Chordata</taxon>
        <taxon>Craniata</taxon>
        <taxon>Vertebrata</taxon>
        <taxon>Euteleostomi</taxon>
        <taxon>Amphibia</taxon>
        <taxon>Batrachia</taxon>
        <taxon>Anura</taxon>
        <taxon>Neobatrachia</taxon>
        <taxon>Hyloidea</taxon>
        <taxon>Leptodactylidae</taxon>
        <taxon>Leiuperinae</taxon>
        <taxon>Engystomops</taxon>
    </lineage>
</organism>
<comment type="similarity">
    <text evidence="2 5">Belongs to the sulfotransferase 1 family.</text>
</comment>
<reference evidence="7" key="1">
    <citation type="thesis" date="2020" institute="ProQuest LLC" country="789 East Eisenhower Parkway, Ann Arbor, MI, USA">
        <title>Comparative Genomics and Chromosome Evolution.</title>
        <authorList>
            <person name="Mudd A.B."/>
        </authorList>
    </citation>
    <scope>NUCLEOTIDE SEQUENCE</scope>
    <source>
        <strain evidence="7">237g6f4</strain>
        <tissue evidence="7">Blood</tissue>
    </source>
</reference>
<dbReference type="GO" id="GO:0005737">
    <property type="term" value="C:cytoplasm"/>
    <property type="evidence" value="ECO:0007669"/>
    <property type="project" value="UniProtKB-SubCell"/>
</dbReference>
<evidence type="ECO:0000256" key="3">
    <source>
        <dbReference type="ARBA" id="ARBA00022490"/>
    </source>
</evidence>